<accession>A0ACD3YYH4</accession>
<organism evidence="1 2">
    <name type="scientific">Fusarium solani subsp. cucurbitae</name>
    <name type="common">Neocosmosporum cucurbitae</name>
    <dbReference type="NCBI Taxonomy" id="2747967"/>
    <lineage>
        <taxon>Eukaryota</taxon>
        <taxon>Fungi</taxon>
        <taxon>Dikarya</taxon>
        <taxon>Ascomycota</taxon>
        <taxon>Pezizomycotina</taxon>
        <taxon>Sordariomycetes</taxon>
        <taxon>Hypocreomycetidae</taxon>
        <taxon>Hypocreales</taxon>
        <taxon>Nectriaceae</taxon>
        <taxon>Fusarium</taxon>
        <taxon>Fusarium solani species complex</taxon>
    </lineage>
</organism>
<evidence type="ECO:0000313" key="1">
    <source>
        <dbReference type="EMBL" id="UPK94029.1"/>
    </source>
</evidence>
<keyword evidence="2" id="KW-1185">Reference proteome</keyword>
<protein>
    <submittedName>
        <fullName evidence="1">Uncharacterized protein</fullName>
    </submittedName>
</protein>
<sequence length="317" mass="35947">MITNVFSFARKVTRSFSMSSTEAATAMKTLTELYNSPEKGIMEEQMLYVSRHMMPKLIAPLPRQMGITDNISTPVAFFDNACGSGVLTHEIQQILPKDVLEKSTFLSADNAEGMVSLSKKRVGLEGWVNIEVKKLDATNTGLPENSFTHMGLGLALHIIPDPDAVLADAKRILKPGGIFGATTFHKSNVFWQPDMRSAFESFPFEAPFLKEVKMQMHNQGDWTDSEWIEKHLKSQGFVDVQVTTNPGRYHIKNAEEYVLSFGMMLAWLMNAAWSEETRREHPVEEVRELLRKHLEEKYEGKGWDVEWKVICMTGKVE</sequence>
<reference evidence="1" key="1">
    <citation type="submission" date="2021-11" db="EMBL/GenBank/DDBJ databases">
        <title>Fusarium solani-melongenae Genome sequencing and assembly.</title>
        <authorList>
            <person name="Xie S."/>
            <person name="Huang L."/>
            <person name="Zhang X."/>
        </authorList>
    </citation>
    <scope>NUCLEOTIDE SEQUENCE</scope>
    <source>
        <strain evidence="1">CRI 24-3</strain>
    </source>
</reference>
<evidence type="ECO:0000313" key="2">
    <source>
        <dbReference type="Proteomes" id="UP000830768"/>
    </source>
</evidence>
<proteinExistence type="predicted"/>
<dbReference type="Proteomes" id="UP000830768">
    <property type="component" value="Chromosome 4"/>
</dbReference>
<dbReference type="EMBL" id="CP090033">
    <property type="protein sequence ID" value="UPK94029.1"/>
    <property type="molecule type" value="Genomic_DNA"/>
</dbReference>
<gene>
    <name evidence="1" type="ORF">LCI18_004964</name>
</gene>
<name>A0ACD3YYH4_FUSSC</name>